<reference evidence="3 4" key="1">
    <citation type="submission" date="2017-02" db="EMBL/GenBank/DDBJ databases">
        <title>Draft genome sequence of Moraxella lincolnii CCUG 9405T type strain.</title>
        <authorList>
            <person name="Salva-Serra F."/>
            <person name="Engstrom-Jakobsson H."/>
            <person name="Thorell K."/>
            <person name="Jaen-Luchoro D."/>
            <person name="Gonzales-Siles L."/>
            <person name="Karlsson R."/>
            <person name="Yazdan S."/>
            <person name="Boulund F."/>
            <person name="Johnning A."/>
            <person name="Engstrand L."/>
            <person name="Kristiansson E."/>
            <person name="Moore E."/>
        </authorList>
    </citation>
    <scope>NUCLEOTIDE SEQUENCE [LARGE SCALE GENOMIC DNA]</scope>
    <source>
        <strain evidence="3 4">CCUG 9405</strain>
    </source>
</reference>
<dbReference type="EMBL" id="MUYT01000007">
    <property type="protein sequence ID" value="OOS20718.1"/>
    <property type="molecule type" value="Genomic_DNA"/>
</dbReference>
<dbReference type="PANTHER" id="PTHR10983:SF16">
    <property type="entry name" value="LYSOCARDIOLIPIN ACYLTRANSFERASE 1"/>
    <property type="match status" value="1"/>
</dbReference>
<dbReference type="Pfam" id="PF01553">
    <property type="entry name" value="Acyltransferase"/>
    <property type="match status" value="1"/>
</dbReference>
<dbReference type="SMART" id="SM00563">
    <property type="entry name" value="PlsC"/>
    <property type="match status" value="1"/>
</dbReference>
<gene>
    <name evidence="3" type="ORF">B0682_06235</name>
</gene>
<dbReference type="CDD" id="cd07990">
    <property type="entry name" value="LPLAT_LCLAT1-like"/>
    <property type="match status" value="1"/>
</dbReference>
<keyword evidence="3" id="KW-0012">Acyltransferase</keyword>
<dbReference type="AlphaFoldDB" id="A0A1T0CEE3"/>
<dbReference type="SUPFAM" id="SSF69593">
    <property type="entry name" value="Glycerol-3-phosphate (1)-acyltransferase"/>
    <property type="match status" value="1"/>
</dbReference>
<evidence type="ECO:0000256" key="1">
    <source>
        <dbReference type="SAM" id="Phobius"/>
    </source>
</evidence>
<keyword evidence="1" id="KW-1133">Transmembrane helix</keyword>
<evidence type="ECO:0000259" key="2">
    <source>
        <dbReference type="SMART" id="SM00563"/>
    </source>
</evidence>
<dbReference type="Proteomes" id="UP000191094">
    <property type="component" value="Unassembled WGS sequence"/>
</dbReference>
<dbReference type="STRING" id="90241.B0682_06235"/>
<dbReference type="NCBIfam" id="NF010621">
    <property type="entry name" value="PRK14014.1"/>
    <property type="match status" value="1"/>
</dbReference>
<accession>A0A1T0CEE3</accession>
<feature type="transmembrane region" description="Helical" evidence="1">
    <location>
        <begin position="20"/>
        <end position="42"/>
    </location>
</feature>
<evidence type="ECO:0000313" key="4">
    <source>
        <dbReference type="Proteomes" id="UP000191094"/>
    </source>
</evidence>
<dbReference type="InterPro" id="IPR002123">
    <property type="entry name" value="Plipid/glycerol_acylTrfase"/>
</dbReference>
<protein>
    <submittedName>
        <fullName evidence="3">Acyltransferase</fullName>
    </submittedName>
</protein>
<dbReference type="GO" id="GO:0016746">
    <property type="term" value="F:acyltransferase activity"/>
    <property type="evidence" value="ECO:0007669"/>
    <property type="project" value="UniProtKB-KW"/>
</dbReference>
<keyword evidence="1" id="KW-0812">Transmembrane</keyword>
<evidence type="ECO:0000313" key="3">
    <source>
        <dbReference type="EMBL" id="OOS20718.1"/>
    </source>
</evidence>
<keyword evidence="4" id="KW-1185">Reference proteome</keyword>
<keyword evidence="3" id="KW-0808">Transferase</keyword>
<keyword evidence="1" id="KW-0472">Membrane</keyword>
<organism evidence="3 4">
    <name type="scientific">Lwoffella lincolnii</name>
    <dbReference type="NCBI Taxonomy" id="90241"/>
    <lineage>
        <taxon>Bacteria</taxon>
        <taxon>Pseudomonadati</taxon>
        <taxon>Pseudomonadota</taxon>
        <taxon>Gammaproteobacteria</taxon>
        <taxon>Moraxellales</taxon>
        <taxon>Moraxellaceae</taxon>
        <taxon>Lwoffella</taxon>
    </lineage>
</organism>
<name>A0A1T0CEE3_9GAMM</name>
<dbReference type="PANTHER" id="PTHR10983">
    <property type="entry name" value="1-ACYLGLYCEROL-3-PHOSPHATE ACYLTRANSFERASE-RELATED"/>
    <property type="match status" value="1"/>
</dbReference>
<feature type="domain" description="Phospholipid/glycerol acyltransferase" evidence="2">
    <location>
        <begin position="97"/>
        <end position="239"/>
    </location>
</feature>
<dbReference type="RefSeq" id="WP_078307467.1">
    <property type="nucleotide sequence ID" value="NZ_CP147511.1"/>
</dbReference>
<comment type="caution">
    <text evidence="3">The sequence shown here is derived from an EMBL/GenBank/DDBJ whole genome shotgun (WGS) entry which is preliminary data.</text>
</comment>
<sequence>MKPTALQRLRQSYPQFASRLSLATAGFVITANSVMLAVPVWLAGVIKTVSGNAFADEAVIKLANHWINTNNNIIDTLMPDKDWRISLPDDVDTHKQYLLVCNHQSWVDTSVIQYVSRNYLPLTRFFTKYELIYIPIVGQAFYFLDFPMMKRHSKQAIAKNPTLKGKDILEAKRACDLLKHKPFTLLNYLEGTRFSTAKHRAQNSPYRHLLKPKAGGLALAISALGQQIDGILDMTVVYPDFPNAPPTYADLWLGNVQRLGVDVRHMTMNDGLFDAIKQGAYSHDVDATQAFYAWLDELWQKKDTRMTSMLAEFD</sequence>
<dbReference type="OrthoDB" id="319710at2"/>
<proteinExistence type="predicted"/>